<dbReference type="InterPro" id="IPR036396">
    <property type="entry name" value="Cyt_P450_sf"/>
</dbReference>
<proteinExistence type="inferred from homology"/>
<name>A0A9D4KNZ6_DREPO</name>
<evidence type="ECO:0000256" key="4">
    <source>
        <dbReference type="ARBA" id="ARBA00023002"/>
    </source>
</evidence>
<dbReference type="Pfam" id="PF00067">
    <property type="entry name" value="p450"/>
    <property type="match status" value="1"/>
</dbReference>
<organism evidence="8 9">
    <name type="scientific">Dreissena polymorpha</name>
    <name type="common">Zebra mussel</name>
    <name type="synonym">Mytilus polymorpha</name>
    <dbReference type="NCBI Taxonomy" id="45954"/>
    <lineage>
        <taxon>Eukaryota</taxon>
        <taxon>Metazoa</taxon>
        <taxon>Spiralia</taxon>
        <taxon>Lophotrochozoa</taxon>
        <taxon>Mollusca</taxon>
        <taxon>Bivalvia</taxon>
        <taxon>Autobranchia</taxon>
        <taxon>Heteroconchia</taxon>
        <taxon>Euheterodonta</taxon>
        <taxon>Imparidentia</taxon>
        <taxon>Neoheterodontei</taxon>
        <taxon>Myida</taxon>
        <taxon>Dreissenoidea</taxon>
        <taxon>Dreissenidae</taxon>
        <taxon>Dreissena</taxon>
    </lineage>
</organism>
<accession>A0A9D4KNZ6</accession>
<dbReference type="AlphaFoldDB" id="A0A9D4KNZ6"/>
<keyword evidence="5" id="KW-0408">Iron</keyword>
<keyword evidence="6" id="KW-0503">Monooxygenase</keyword>
<dbReference type="SUPFAM" id="SSF48264">
    <property type="entry name" value="Cytochrome P450"/>
    <property type="match status" value="1"/>
</dbReference>
<dbReference type="GO" id="GO:0004508">
    <property type="term" value="F:steroid 17-alpha-monooxygenase activity"/>
    <property type="evidence" value="ECO:0007669"/>
    <property type="project" value="TreeGrafter"/>
</dbReference>
<keyword evidence="7" id="KW-0732">Signal</keyword>
<dbReference type="PANTHER" id="PTHR24289:SF1">
    <property type="entry name" value="STEROID 17-ALPHA-HYDROXYLASE_17,20 LYASE"/>
    <property type="match status" value="1"/>
</dbReference>
<evidence type="ECO:0000313" key="9">
    <source>
        <dbReference type="Proteomes" id="UP000828390"/>
    </source>
</evidence>
<comment type="caution">
    <text evidence="8">The sequence shown here is derived from an EMBL/GenBank/DDBJ whole genome shotgun (WGS) entry which is preliminary data.</text>
</comment>
<feature type="signal peptide" evidence="7">
    <location>
        <begin position="1"/>
        <end position="16"/>
    </location>
</feature>
<dbReference type="GO" id="GO:0042446">
    <property type="term" value="P:hormone biosynthetic process"/>
    <property type="evidence" value="ECO:0007669"/>
    <property type="project" value="TreeGrafter"/>
</dbReference>
<dbReference type="PRINTS" id="PR00463">
    <property type="entry name" value="EP450I"/>
</dbReference>
<evidence type="ECO:0000313" key="8">
    <source>
        <dbReference type="EMBL" id="KAH3843455.1"/>
    </source>
</evidence>
<gene>
    <name evidence="8" type="ORF">DPMN_116973</name>
</gene>
<keyword evidence="2" id="KW-0349">Heme</keyword>
<dbReference type="InterPro" id="IPR001128">
    <property type="entry name" value="Cyt_P450"/>
</dbReference>
<reference evidence="8" key="1">
    <citation type="journal article" date="2019" name="bioRxiv">
        <title>The Genome of the Zebra Mussel, Dreissena polymorpha: A Resource for Invasive Species Research.</title>
        <authorList>
            <person name="McCartney M.A."/>
            <person name="Auch B."/>
            <person name="Kono T."/>
            <person name="Mallez S."/>
            <person name="Zhang Y."/>
            <person name="Obille A."/>
            <person name="Becker A."/>
            <person name="Abrahante J.E."/>
            <person name="Garbe J."/>
            <person name="Badalamenti J.P."/>
            <person name="Herman A."/>
            <person name="Mangelson H."/>
            <person name="Liachko I."/>
            <person name="Sullivan S."/>
            <person name="Sone E.D."/>
            <person name="Koren S."/>
            <person name="Silverstein K.A.T."/>
            <person name="Beckman K.B."/>
            <person name="Gohl D.M."/>
        </authorList>
    </citation>
    <scope>NUCLEOTIDE SEQUENCE</scope>
    <source>
        <strain evidence="8">Duluth1</strain>
        <tissue evidence="8">Whole animal</tissue>
    </source>
</reference>
<evidence type="ECO:0000256" key="3">
    <source>
        <dbReference type="ARBA" id="ARBA00022723"/>
    </source>
</evidence>
<comment type="similarity">
    <text evidence="1">Belongs to the cytochrome P450 family.</text>
</comment>
<dbReference type="Proteomes" id="UP000828390">
    <property type="component" value="Unassembled WGS sequence"/>
</dbReference>
<dbReference type="GO" id="GO:0020037">
    <property type="term" value="F:heme binding"/>
    <property type="evidence" value="ECO:0007669"/>
    <property type="project" value="InterPro"/>
</dbReference>
<evidence type="ECO:0000256" key="7">
    <source>
        <dbReference type="SAM" id="SignalP"/>
    </source>
</evidence>
<dbReference type="InterPro" id="IPR002401">
    <property type="entry name" value="Cyt_P450_E_grp-I"/>
</dbReference>
<evidence type="ECO:0000256" key="6">
    <source>
        <dbReference type="ARBA" id="ARBA00023033"/>
    </source>
</evidence>
<dbReference type="PANTHER" id="PTHR24289">
    <property type="entry name" value="STEROID 17-ALPHA-HYDROXYLASE/17,20 LYASE"/>
    <property type="match status" value="1"/>
</dbReference>
<feature type="chain" id="PRO_5039182804" description="Cytochrome P450" evidence="7">
    <location>
        <begin position="17"/>
        <end position="213"/>
    </location>
</feature>
<dbReference type="Gene3D" id="1.10.630.10">
    <property type="entry name" value="Cytochrome P450"/>
    <property type="match status" value="1"/>
</dbReference>
<dbReference type="GO" id="GO:0042448">
    <property type="term" value="P:progesterone metabolic process"/>
    <property type="evidence" value="ECO:0007669"/>
    <property type="project" value="TreeGrafter"/>
</dbReference>
<keyword evidence="4" id="KW-0560">Oxidoreductase</keyword>
<evidence type="ECO:0008006" key="10">
    <source>
        <dbReference type="Google" id="ProtNLM"/>
    </source>
</evidence>
<evidence type="ECO:0000256" key="2">
    <source>
        <dbReference type="ARBA" id="ARBA00022617"/>
    </source>
</evidence>
<protein>
    <recommendedName>
        <fullName evidence="10">Cytochrome P450</fullName>
    </recommendedName>
</protein>
<keyword evidence="9" id="KW-1185">Reference proteome</keyword>
<evidence type="ECO:0000256" key="5">
    <source>
        <dbReference type="ARBA" id="ARBA00023004"/>
    </source>
</evidence>
<evidence type="ECO:0000256" key="1">
    <source>
        <dbReference type="ARBA" id="ARBA00010617"/>
    </source>
</evidence>
<dbReference type="GO" id="GO:0005506">
    <property type="term" value="F:iron ion binding"/>
    <property type="evidence" value="ECO:0007669"/>
    <property type="project" value="InterPro"/>
</dbReference>
<sequence>MYATFLFLFAFFTLMGLLIRKNKRSVASSAPGPVGWPILGNLPQLGRKPHEALTALREKYGDVYQIQMGSYPTVVLNGWKTIKSALVKQGDDFSGRPDFYSFRFLAKGKSMGFCNFGARWRMHRKIAQNSLALCANRKYNPIEEAIVSEARFLVDNLLASNGRPVDPHNEIYLSVGNIICALCFGARYSRDDADFQQLVKNNAEFMAFVAAGK</sequence>
<dbReference type="EMBL" id="JAIWYP010000004">
    <property type="protein sequence ID" value="KAH3843455.1"/>
    <property type="molecule type" value="Genomic_DNA"/>
</dbReference>
<reference evidence="8" key="2">
    <citation type="submission" date="2020-11" db="EMBL/GenBank/DDBJ databases">
        <authorList>
            <person name="McCartney M.A."/>
            <person name="Auch B."/>
            <person name="Kono T."/>
            <person name="Mallez S."/>
            <person name="Becker A."/>
            <person name="Gohl D.M."/>
            <person name="Silverstein K.A.T."/>
            <person name="Koren S."/>
            <person name="Bechman K.B."/>
            <person name="Herman A."/>
            <person name="Abrahante J.E."/>
            <person name="Garbe J."/>
        </authorList>
    </citation>
    <scope>NUCLEOTIDE SEQUENCE</scope>
    <source>
        <strain evidence="8">Duluth1</strain>
        <tissue evidence="8">Whole animal</tissue>
    </source>
</reference>
<keyword evidence="3" id="KW-0479">Metal-binding</keyword>